<reference evidence="9" key="2">
    <citation type="submission" date="2025-09" db="UniProtKB">
        <authorList>
            <consortium name="Ensembl"/>
        </authorList>
    </citation>
    <scope>IDENTIFICATION</scope>
</reference>
<dbReference type="GO" id="GO:0008234">
    <property type="term" value="F:cysteine-type peptidase activity"/>
    <property type="evidence" value="ECO:0007669"/>
    <property type="project" value="UniProtKB-KW"/>
</dbReference>
<dbReference type="InterPro" id="IPR013128">
    <property type="entry name" value="Peptidase_C1A"/>
</dbReference>
<reference evidence="9" key="1">
    <citation type="submission" date="2025-08" db="UniProtKB">
        <authorList>
            <consortium name="Ensembl"/>
        </authorList>
    </citation>
    <scope>IDENTIFICATION</scope>
</reference>
<evidence type="ECO:0000256" key="6">
    <source>
        <dbReference type="ARBA" id="ARBA00023157"/>
    </source>
</evidence>
<evidence type="ECO:0000313" key="10">
    <source>
        <dbReference type="Proteomes" id="UP000264840"/>
    </source>
</evidence>
<dbReference type="SUPFAM" id="SSF54001">
    <property type="entry name" value="Cysteine proteinases"/>
    <property type="match status" value="1"/>
</dbReference>
<dbReference type="GO" id="GO:0006508">
    <property type="term" value="P:proteolysis"/>
    <property type="evidence" value="ECO:0007669"/>
    <property type="project" value="UniProtKB-KW"/>
</dbReference>
<evidence type="ECO:0000313" key="9">
    <source>
        <dbReference type="Ensembl" id="ENSHBUP00000014619.1"/>
    </source>
</evidence>
<dbReference type="AlphaFoldDB" id="A0A3Q2VSM8"/>
<dbReference type="Proteomes" id="UP000264840">
    <property type="component" value="Unplaced"/>
</dbReference>
<proteinExistence type="inferred from homology"/>
<dbReference type="GeneTree" id="ENSGT00940000153321"/>
<evidence type="ECO:0000256" key="4">
    <source>
        <dbReference type="ARBA" id="ARBA00022807"/>
    </source>
</evidence>
<comment type="similarity">
    <text evidence="1">Belongs to the peptidase C1 family.</text>
</comment>
<accession>A0A3Q2VSM8</accession>
<evidence type="ECO:0000256" key="3">
    <source>
        <dbReference type="ARBA" id="ARBA00022801"/>
    </source>
</evidence>
<evidence type="ECO:0000256" key="1">
    <source>
        <dbReference type="ARBA" id="ARBA00008455"/>
    </source>
</evidence>
<protein>
    <submittedName>
        <fullName evidence="9">Cathepsin 12</fullName>
    </submittedName>
</protein>
<dbReference type="PANTHER" id="PTHR12411">
    <property type="entry name" value="CYSTEINE PROTEASE FAMILY C1-RELATED"/>
    <property type="match status" value="1"/>
</dbReference>
<keyword evidence="2" id="KW-0645">Protease</keyword>
<sequence>MQLCNALVLLVQQASFLLKASTCSLIYSSFSFVCFSCVNHQDDMERRAIWEENKQLIEDNNRRFLMGMKSFSMAMNRYGDLVRSIFVKRGKEVSARRLRNNARHLDGYAVDYRNMGFVTEVKDQGFCGSCWAFSTTGAIEAQLYKKTGQLISLSEQNLVDCSKSFGTYGCSGAWMANAYDYVVSNGLESSNTYPYTSVVGLCCLILHHKKVNNSADMLRFTLQCICNV</sequence>
<dbReference type="InterPro" id="IPR039417">
    <property type="entry name" value="Peptidase_C1A_papain-like"/>
</dbReference>
<keyword evidence="5" id="KW-0865">Zymogen</keyword>
<dbReference type="CDD" id="cd02248">
    <property type="entry name" value="Peptidase_C1A"/>
    <property type="match status" value="1"/>
</dbReference>
<dbReference type="Pfam" id="PF00112">
    <property type="entry name" value="Peptidase_C1"/>
    <property type="match status" value="1"/>
</dbReference>
<organism evidence="9 10">
    <name type="scientific">Haplochromis burtoni</name>
    <name type="common">Burton's mouthbrooder</name>
    <name type="synonym">Chromis burtoni</name>
    <dbReference type="NCBI Taxonomy" id="8153"/>
    <lineage>
        <taxon>Eukaryota</taxon>
        <taxon>Metazoa</taxon>
        <taxon>Chordata</taxon>
        <taxon>Craniata</taxon>
        <taxon>Vertebrata</taxon>
        <taxon>Euteleostomi</taxon>
        <taxon>Actinopterygii</taxon>
        <taxon>Neopterygii</taxon>
        <taxon>Teleostei</taxon>
        <taxon>Neoteleostei</taxon>
        <taxon>Acanthomorphata</taxon>
        <taxon>Ovalentaria</taxon>
        <taxon>Cichlomorphae</taxon>
        <taxon>Cichliformes</taxon>
        <taxon>Cichlidae</taxon>
        <taxon>African cichlids</taxon>
        <taxon>Pseudocrenilabrinae</taxon>
        <taxon>Haplochromini</taxon>
        <taxon>Haplochromis</taxon>
    </lineage>
</organism>
<keyword evidence="4" id="KW-0788">Thiol protease</keyword>
<keyword evidence="10" id="KW-1185">Reference proteome</keyword>
<dbReference type="SMART" id="SM00645">
    <property type="entry name" value="Pept_C1"/>
    <property type="match status" value="1"/>
</dbReference>
<dbReference type="InterPro" id="IPR013201">
    <property type="entry name" value="Prot_inhib_I29"/>
</dbReference>
<dbReference type="STRING" id="8153.ENSHBUP00000014619"/>
<dbReference type="Gene3D" id="3.90.70.10">
    <property type="entry name" value="Cysteine proteinases"/>
    <property type="match status" value="1"/>
</dbReference>
<dbReference type="Gene3D" id="1.10.287.2250">
    <property type="match status" value="1"/>
</dbReference>
<dbReference type="OMA" id="INSHNRE"/>
<dbReference type="Ensembl" id="ENSHBUT00000022641.1">
    <property type="protein sequence ID" value="ENSHBUP00000014619.1"/>
    <property type="gene ID" value="ENSHBUG00000016479.1"/>
</dbReference>
<feature type="domain" description="Peptidase C1A papain C-terminal" evidence="8">
    <location>
        <begin position="106"/>
        <end position="225"/>
    </location>
</feature>
<dbReference type="InterPro" id="IPR038765">
    <property type="entry name" value="Papain-like_cys_pep_sf"/>
</dbReference>
<name>A0A3Q2VSM8_HAPBU</name>
<dbReference type="InterPro" id="IPR000169">
    <property type="entry name" value="Pept_cys_AS"/>
</dbReference>
<dbReference type="Pfam" id="PF08246">
    <property type="entry name" value="Inhibitor_I29"/>
    <property type="match status" value="1"/>
</dbReference>
<feature type="chain" id="PRO_5018606992" evidence="7">
    <location>
        <begin position="24"/>
        <end position="228"/>
    </location>
</feature>
<evidence type="ECO:0000259" key="8">
    <source>
        <dbReference type="SMART" id="SM00645"/>
    </source>
</evidence>
<keyword evidence="3" id="KW-0378">Hydrolase</keyword>
<dbReference type="InterPro" id="IPR000668">
    <property type="entry name" value="Peptidase_C1A_C"/>
</dbReference>
<feature type="signal peptide" evidence="7">
    <location>
        <begin position="1"/>
        <end position="23"/>
    </location>
</feature>
<dbReference type="PROSITE" id="PS00139">
    <property type="entry name" value="THIOL_PROTEASE_CYS"/>
    <property type="match status" value="1"/>
</dbReference>
<evidence type="ECO:0000256" key="5">
    <source>
        <dbReference type="ARBA" id="ARBA00023145"/>
    </source>
</evidence>
<evidence type="ECO:0000256" key="2">
    <source>
        <dbReference type="ARBA" id="ARBA00022670"/>
    </source>
</evidence>
<keyword evidence="7" id="KW-0732">Signal</keyword>
<evidence type="ECO:0000256" key="7">
    <source>
        <dbReference type="SAM" id="SignalP"/>
    </source>
</evidence>
<keyword evidence="6" id="KW-1015">Disulfide bond</keyword>